<comment type="caution">
    <text evidence="1">The sequence shown here is derived from an EMBL/GenBank/DDBJ whole genome shotgun (WGS) entry which is preliminary data.</text>
</comment>
<evidence type="ECO:0000313" key="1">
    <source>
        <dbReference type="EMBL" id="PIP22266.1"/>
    </source>
</evidence>
<dbReference type="EMBL" id="PCRN01000062">
    <property type="protein sequence ID" value="PIP22266.1"/>
    <property type="molecule type" value="Genomic_DNA"/>
</dbReference>
<organism evidence="1 2">
    <name type="scientific">Candidatus Nealsonbacteria bacterium CG23_combo_of_CG06-09_8_20_14_all_39_25</name>
    <dbReference type="NCBI Taxonomy" id="1974723"/>
    <lineage>
        <taxon>Bacteria</taxon>
        <taxon>Candidatus Nealsoniibacteriota</taxon>
    </lineage>
</organism>
<dbReference type="AlphaFoldDB" id="A0A2G9YSP2"/>
<sequence length="89" mass="9781">MPHVFVLVNFKPSLVDEAVASSPGFAGARLVDEAVASSPGFAGARLVNYKQFLVRCPSFYISRFLTALACTQRAKAFFDMPKLFICLDF</sequence>
<name>A0A2G9YSP2_9BACT</name>
<dbReference type="Proteomes" id="UP000229054">
    <property type="component" value="Unassembled WGS sequence"/>
</dbReference>
<evidence type="ECO:0000313" key="2">
    <source>
        <dbReference type="Proteomes" id="UP000229054"/>
    </source>
</evidence>
<proteinExistence type="predicted"/>
<reference evidence="1 2" key="1">
    <citation type="submission" date="2017-09" db="EMBL/GenBank/DDBJ databases">
        <title>Depth-based differentiation of microbial function through sediment-hosted aquifers and enrichment of novel symbionts in the deep terrestrial subsurface.</title>
        <authorList>
            <person name="Probst A.J."/>
            <person name="Ladd B."/>
            <person name="Jarett J.K."/>
            <person name="Geller-Mcgrath D.E."/>
            <person name="Sieber C.M."/>
            <person name="Emerson J.B."/>
            <person name="Anantharaman K."/>
            <person name="Thomas B.C."/>
            <person name="Malmstrom R."/>
            <person name="Stieglmeier M."/>
            <person name="Klingl A."/>
            <person name="Woyke T."/>
            <person name="Ryan C.M."/>
            <person name="Banfield J.F."/>
        </authorList>
    </citation>
    <scope>NUCLEOTIDE SEQUENCE [LARGE SCALE GENOMIC DNA]</scope>
    <source>
        <strain evidence="1">CG23_combo_of_CG06-09_8_20_14_all_39_25</strain>
    </source>
</reference>
<accession>A0A2G9YSP2</accession>
<protein>
    <submittedName>
        <fullName evidence="1">Uncharacterized protein</fullName>
    </submittedName>
</protein>
<gene>
    <name evidence="1" type="ORF">COX38_01595</name>
</gene>